<feature type="domain" description="Nephrocystin 3-like N-terminal" evidence="4">
    <location>
        <begin position="203"/>
        <end position="361"/>
    </location>
</feature>
<dbReference type="InterPro" id="IPR036770">
    <property type="entry name" value="Ankyrin_rpt-contain_sf"/>
</dbReference>
<evidence type="ECO:0000256" key="2">
    <source>
        <dbReference type="ARBA" id="ARBA00023043"/>
    </source>
</evidence>
<dbReference type="PANTHER" id="PTHR24198">
    <property type="entry name" value="ANKYRIN REPEAT AND PROTEIN KINASE DOMAIN-CONTAINING PROTEIN"/>
    <property type="match status" value="1"/>
</dbReference>
<dbReference type="PROSITE" id="PS50297">
    <property type="entry name" value="ANK_REP_REGION"/>
    <property type="match status" value="5"/>
</dbReference>
<comment type="caution">
    <text evidence="5">The sequence shown here is derived from an EMBL/GenBank/DDBJ whole genome shotgun (WGS) entry which is preliminary data.</text>
</comment>
<dbReference type="OrthoDB" id="195446at2759"/>
<dbReference type="Proteomes" id="UP000824998">
    <property type="component" value="Unassembled WGS sequence"/>
</dbReference>
<dbReference type="SUPFAM" id="SSF57850">
    <property type="entry name" value="RING/U-box"/>
    <property type="match status" value="1"/>
</dbReference>
<reference evidence="5" key="1">
    <citation type="journal article" date="2021" name="IMA Fungus">
        <title>Genomic characterization of three marine fungi, including Emericellopsis atlantica sp. nov. with signatures of a generalist lifestyle and marine biomass degradation.</title>
        <authorList>
            <person name="Hagestad O.C."/>
            <person name="Hou L."/>
            <person name="Andersen J.H."/>
            <person name="Hansen E.H."/>
            <person name="Altermark B."/>
            <person name="Li C."/>
            <person name="Kuhnert E."/>
            <person name="Cox R.J."/>
            <person name="Crous P.W."/>
            <person name="Spatafora J.W."/>
            <person name="Lail K."/>
            <person name="Amirebrahimi M."/>
            <person name="Lipzen A."/>
            <person name="Pangilinan J."/>
            <person name="Andreopoulos W."/>
            <person name="Hayes R.D."/>
            <person name="Ng V."/>
            <person name="Grigoriev I.V."/>
            <person name="Jackson S.A."/>
            <person name="Sutton T.D.S."/>
            <person name="Dobson A.D.W."/>
            <person name="Rama T."/>
        </authorList>
    </citation>
    <scope>NUCLEOTIDE SEQUENCE</scope>
    <source>
        <strain evidence="5">TRa018bII</strain>
    </source>
</reference>
<dbReference type="Gene3D" id="1.25.40.20">
    <property type="entry name" value="Ankyrin repeat-containing domain"/>
    <property type="match status" value="2"/>
</dbReference>
<organism evidence="5 6">
    <name type="scientific">Amylocarpus encephaloides</name>
    <dbReference type="NCBI Taxonomy" id="45428"/>
    <lineage>
        <taxon>Eukaryota</taxon>
        <taxon>Fungi</taxon>
        <taxon>Dikarya</taxon>
        <taxon>Ascomycota</taxon>
        <taxon>Pezizomycotina</taxon>
        <taxon>Leotiomycetes</taxon>
        <taxon>Helotiales</taxon>
        <taxon>Helotiales incertae sedis</taxon>
        <taxon>Amylocarpus</taxon>
    </lineage>
</organism>
<dbReference type="InterPro" id="IPR002110">
    <property type="entry name" value="Ankyrin_rpt"/>
</dbReference>
<feature type="repeat" description="ANK" evidence="3">
    <location>
        <begin position="934"/>
        <end position="966"/>
    </location>
</feature>
<dbReference type="SUPFAM" id="SSF48403">
    <property type="entry name" value="Ankyrin repeat"/>
    <property type="match status" value="3"/>
</dbReference>
<dbReference type="Pfam" id="PF24883">
    <property type="entry name" value="NPHP3_N"/>
    <property type="match status" value="1"/>
</dbReference>
<dbReference type="Gene3D" id="3.40.50.300">
    <property type="entry name" value="P-loop containing nucleotide triphosphate hydrolases"/>
    <property type="match status" value="1"/>
</dbReference>
<dbReference type="EMBL" id="MU251407">
    <property type="protein sequence ID" value="KAG9236434.1"/>
    <property type="molecule type" value="Genomic_DNA"/>
</dbReference>
<dbReference type="PANTHER" id="PTHR24198:SF165">
    <property type="entry name" value="ANKYRIN REPEAT-CONTAINING PROTEIN-RELATED"/>
    <property type="match status" value="1"/>
</dbReference>
<dbReference type="InterPro" id="IPR056884">
    <property type="entry name" value="NPHP3-like_N"/>
</dbReference>
<feature type="repeat" description="ANK" evidence="3">
    <location>
        <begin position="1001"/>
        <end position="1033"/>
    </location>
</feature>
<feature type="repeat" description="ANK" evidence="3">
    <location>
        <begin position="901"/>
        <end position="933"/>
    </location>
</feature>
<keyword evidence="6" id="KW-1185">Reference proteome</keyword>
<proteinExistence type="predicted"/>
<protein>
    <submittedName>
        <fullName evidence="5">Ankyrin repeat-containing domain protein</fullName>
    </submittedName>
</protein>
<sequence length="1345" mass="151933">MDPLSVMASSVALFDGLKEFYRFAQDVIRADDERSDFRSRFNSVENILSMLKQCIARVPDQTRASWMEALENEHSPLRGLLKEMTKMITILKPKETAFKQKAKNFMWHSEKKHMDAHFVTITGYCQQIQIILSGAAFEFSIDNFEESKDAHETTKQLAADFREQRQESKLQKEEADRKTIEKWLSGLDFQAHQRDIFETSVETGGWFLDLPEFVLWQDGSLNSLRCYGSMGTGKTVLSSIVVNHLTKQIAPIPTLVLYLEQTPVIPHTPKNILGSLLKQLIQLKGSIPPAVREAWKRAVRVDAKPTLPELTELFANEVTSYDRVHVVIDALDEAQPDVRKYIEKKFLKLSPDKLKLLVTARRDEVPPLSNITCDSCGENDLVVYYRCLECPKDDHFDLCADCRGKGEGCDVDDEHELSLPNKLDVAVRVPDKDLELYVRNNIQGQMPDEDIDEEMESNRRTSSPLGKLCSDEPSLMDFLVESIVDNCQGKFLLAKLYINSVSESWTKGQIKRAATQMHESKYTLAETINKLYDADLDNRLGRLTPPQQVFAKRILSIVYYAQRKLRFKELQHALAVTMVPGATSYPADDETDEQEILSMTKGFITIGQDSEGNVRFDDRTLVDYFDATRDKWFPRGQAELANICLTYLSYGEFAKPCPREEFIEKEETHNFLSYAVDNWGDHVRKAGNELVEPTARFLQDDERMQAYIQAAWETNTDGHQKWDVRRDIHALHICAWFDLWGLLPSLNFNSASLDQREKTYAQTPLIYASRRGNIAIARRLLSLGASPNLVSQKGKSALHEAIVRKDPAMVKLLLDPSHGQITDVNSRDTKRGNRTPLMIAIRQKSNAIALTLLTHPDILINIADRFGNTALSLASLMDMQDVVDELLCRQSVNIDAVEQGGGRSALILAAENGHPGIAKALLKSGADINLKDSRGGTAAFRAVEEGKFEVFEVLLDRGANLEIKDEHDRTLLHRAAECGREQIIDVLHNDRHLSIDPRDKYGMTPLHRACAMGQVGAADLLLEYGADSCIVDCFGRTPFIVAWQYSQEEIMDLCEEKGTNQETDSSLELNVEELPIWSLIQAHHLDLLVDAKTKREPEFNETEPGTGRTHFHVAIEENDDETAASILSILLDCPAQKDIDKPDDLKQTPMHLAAMYRHIKCTKLLISNNAKLNEIDRFGRTPLFAAFDNKDYNIAIPLLEAGATIPPDSIIDKQELLFAAIQHESAKAVKNLMDLKADRLAQDEYGRTPDMFAKLIGNGEILRVLQPYRSFMWEAVPSGKGSGNRVVVTEMEAGESPSSEVVELPEMPELPVSLKDIVFRPFRARGLQADWEEERKPVMVSRWSN</sequence>
<gene>
    <name evidence="5" type="ORF">BJ875DRAFT_439392</name>
</gene>
<dbReference type="Pfam" id="PF12796">
    <property type="entry name" value="Ank_2"/>
    <property type="match status" value="3"/>
</dbReference>
<feature type="repeat" description="ANK" evidence="3">
    <location>
        <begin position="1145"/>
        <end position="1177"/>
    </location>
</feature>
<name>A0A9P7YMA2_9HELO</name>
<dbReference type="InterPro" id="IPR027417">
    <property type="entry name" value="P-loop_NTPase"/>
</dbReference>
<dbReference type="SMART" id="SM00248">
    <property type="entry name" value="ANK"/>
    <property type="match status" value="13"/>
</dbReference>
<evidence type="ECO:0000256" key="3">
    <source>
        <dbReference type="PROSITE-ProRule" id="PRU00023"/>
    </source>
</evidence>
<dbReference type="PROSITE" id="PS50088">
    <property type="entry name" value="ANK_REPEAT"/>
    <property type="match status" value="5"/>
</dbReference>
<keyword evidence="1" id="KW-0677">Repeat</keyword>
<keyword evidence="2 3" id="KW-0040">ANK repeat</keyword>
<feature type="repeat" description="ANK" evidence="3">
    <location>
        <begin position="760"/>
        <end position="792"/>
    </location>
</feature>
<evidence type="ECO:0000256" key="1">
    <source>
        <dbReference type="ARBA" id="ARBA00022737"/>
    </source>
</evidence>
<evidence type="ECO:0000313" key="6">
    <source>
        <dbReference type="Proteomes" id="UP000824998"/>
    </source>
</evidence>
<accession>A0A9P7YMA2</accession>
<evidence type="ECO:0000259" key="4">
    <source>
        <dbReference type="Pfam" id="PF24883"/>
    </source>
</evidence>
<dbReference type="Pfam" id="PF00023">
    <property type="entry name" value="Ank"/>
    <property type="match status" value="1"/>
</dbReference>
<evidence type="ECO:0000313" key="5">
    <source>
        <dbReference type="EMBL" id="KAG9236434.1"/>
    </source>
</evidence>